<dbReference type="KEGG" id="rte:GSU10_14735"/>
<evidence type="ECO:0000256" key="1">
    <source>
        <dbReference type="SAM" id="MobiDB-lite"/>
    </source>
</evidence>
<evidence type="ECO:0000313" key="3">
    <source>
        <dbReference type="Proteomes" id="UP000465031"/>
    </source>
</evidence>
<name>A0AAE6RMZ0_9MICO</name>
<proteinExistence type="predicted"/>
<accession>A0AAE6RMZ0</accession>
<dbReference type="Proteomes" id="UP000465031">
    <property type="component" value="Chromosome"/>
</dbReference>
<evidence type="ECO:0000313" key="2">
    <source>
        <dbReference type="EMBL" id="QHC56758.1"/>
    </source>
</evidence>
<dbReference type="AlphaFoldDB" id="A0AAE6RMZ0"/>
<sequence length="82" mass="8292">MAAIIRRGGGEALLARLRAVRLLGGARTASGDRARFRLEVLQMAHAVENGPPLSAAASGRTAFPGATLDGTAEPPAPHPGAP</sequence>
<dbReference type="RefSeq" id="WP_132505832.1">
    <property type="nucleotide sequence ID" value="NZ_CP047186.1"/>
</dbReference>
<feature type="region of interest" description="Disordered" evidence="1">
    <location>
        <begin position="52"/>
        <end position="82"/>
    </location>
</feature>
<organism evidence="2 3">
    <name type="scientific">Rathayibacter tanaceti</name>
    <dbReference type="NCBI Taxonomy" id="1671680"/>
    <lineage>
        <taxon>Bacteria</taxon>
        <taxon>Bacillati</taxon>
        <taxon>Actinomycetota</taxon>
        <taxon>Actinomycetes</taxon>
        <taxon>Micrococcales</taxon>
        <taxon>Microbacteriaceae</taxon>
        <taxon>Rathayibacter</taxon>
    </lineage>
</organism>
<dbReference type="EMBL" id="CP047186">
    <property type="protein sequence ID" value="QHC56758.1"/>
    <property type="molecule type" value="Genomic_DNA"/>
</dbReference>
<gene>
    <name evidence="2" type="ORF">GSU10_14735</name>
</gene>
<protein>
    <submittedName>
        <fullName evidence="2">Uncharacterized protein</fullName>
    </submittedName>
</protein>
<reference evidence="3" key="1">
    <citation type="submission" date="2019-12" db="EMBL/GenBank/DDBJ databases">
        <title>Complete and draft genome sequences of new strains and members of some known species of the genus Rathayibacter isolated from plants.</title>
        <authorList>
            <person name="Tarlachkov S.V."/>
            <person name="Starodumova I.P."/>
            <person name="Dorofeeva L.V."/>
            <person name="Prisyazhnaya N.V."/>
            <person name="Leyn S."/>
            <person name="Zlamal J."/>
            <person name="Elan M."/>
            <person name="Osterman A.L."/>
            <person name="Nadler S."/>
            <person name="Subbotin S.A."/>
            <person name="Evtushenko L.I."/>
        </authorList>
    </citation>
    <scope>NUCLEOTIDE SEQUENCE [LARGE SCALE GENOMIC DNA]</scope>
    <source>
        <strain evidence="3">VKM Ac-2761</strain>
    </source>
</reference>